<keyword evidence="5" id="KW-0964">Secreted</keyword>
<evidence type="ECO:0000256" key="2">
    <source>
        <dbReference type="ARBA" id="ARBA00004589"/>
    </source>
</evidence>
<feature type="disulfide bond" evidence="14">
    <location>
        <begin position="48"/>
        <end position="55"/>
    </location>
</feature>
<comment type="subcellular location">
    <subcellularLocation>
        <location evidence="2">Membrane</location>
        <topology evidence="2">Lipid-anchor</topology>
        <topology evidence="2">GPI-anchor</topology>
    </subcellularLocation>
    <subcellularLocation>
        <location evidence="1">Membrane</location>
        <topology evidence="1">Multi-pass membrane protein</topology>
    </subcellularLocation>
    <subcellularLocation>
        <location evidence="3">Secreted</location>
    </subcellularLocation>
</comment>
<evidence type="ECO:0000256" key="8">
    <source>
        <dbReference type="ARBA" id="ARBA00022729"/>
    </source>
</evidence>
<proteinExistence type="inferred from homology"/>
<accession>A0A0F0IBU1</accession>
<dbReference type="PROSITE" id="PS52012">
    <property type="entry name" value="CFEM"/>
    <property type="match status" value="1"/>
</dbReference>
<keyword evidence="6" id="KW-0336">GPI-anchor</keyword>
<keyword evidence="12" id="KW-0449">Lipoprotein</keyword>
<evidence type="ECO:0000256" key="12">
    <source>
        <dbReference type="ARBA" id="ARBA00023288"/>
    </source>
</evidence>
<gene>
    <name evidence="18" type="ORF">P875_00138403</name>
</gene>
<dbReference type="Pfam" id="PF05730">
    <property type="entry name" value="CFEM"/>
    <property type="match status" value="1"/>
</dbReference>
<evidence type="ECO:0000256" key="13">
    <source>
        <dbReference type="ARBA" id="ARBA00038359"/>
    </source>
</evidence>
<feature type="transmembrane region" description="Helical" evidence="15">
    <location>
        <begin position="266"/>
        <end position="285"/>
    </location>
</feature>
<keyword evidence="7 15" id="KW-0812">Transmembrane</keyword>
<dbReference type="PANTHER" id="PTHR33048:SF141">
    <property type="entry name" value="INTEGRAL MEMBRANE PROTEIN-RELATED"/>
    <property type="match status" value="1"/>
</dbReference>
<evidence type="ECO:0000256" key="6">
    <source>
        <dbReference type="ARBA" id="ARBA00022622"/>
    </source>
</evidence>
<reference evidence="18 19" key="1">
    <citation type="submission" date="2015-02" db="EMBL/GenBank/DDBJ databases">
        <title>Draft genome sequence of Aspergillus parasiticus SU-1.</title>
        <authorList>
            <person name="Yu J."/>
            <person name="Fedorova N."/>
            <person name="Yin Y."/>
            <person name="Losada L."/>
            <person name="Zafar N."/>
            <person name="Taujale R."/>
            <person name="Ehrlich K.C."/>
            <person name="Bhatnagar D."/>
            <person name="Cleveland T.E."/>
            <person name="Bennett J.W."/>
            <person name="Nierman W.C."/>
        </authorList>
    </citation>
    <scope>NUCLEOTIDE SEQUENCE [LARGE SCALE GENOMIC DNA]</scope>
    <source>
        <strain evidence="19">ATCC 56775 / NRRL 5862 / SRRC 143 / SU-1</strain>
    </source>
</reference>
<keyword evidence="11 14" id="KW-1015">Disulfide bond</keyword>
<evidence type="ECO:0000256" key="3">
    <source>
        <dbReference type="ARBA" id="ARBA00004613"/>
    </source>
</evidence>
<dbReference type="InterPro" id="IPR008427">
    <property type="entry name" value="Extracellular_membr_CFEM_dom"/>
</dbReference>
<feature type="chain" id="PRO_5002443050" evidence="16">
    <location>
        <begin position="21"/>
        <end position="430"/>
    </location>
</feature>
<comment type="caution">
    <text evidence="14">Lacks conserved residue(s) required for the propagation of feature annotation.</text>
</comment>
<dbReference type="OrthoDB" id="2496787at2759"/>
<evidence type="ECO:0000256" key="15">
    <source>
        <dbReference type="SAM" id="Phobius"/>
    </source>
</evidence>
<evidence type="ECO:0000259" key="17">
    <source>
        <dbReference type="PROSITE" id="PS52012"/>
    </source>
</evidence>
<evidence type="ECO:0000256" key="7">
    <source>
        <dbReference type="ARBA" id="ARBA00022692"/>
    </source>
</evidence>
<evidence type="ECO:0000313" key="18">
    <source>
        <dbReference type="EMBL" id="KJK64207.1"/>
    </source>
</evidence>
<dbReference type="InterPro" id="IPR049326">
    <property type="entry name" value="Rhodopsin_dom_fungi"/>
</dbReference>
<feature type="signal peptide" evidence="16">
    <location>
        <begin position="1"/>
        <end position="20"/>
    </location>
</feature>
<evidence type="ECO:0000256" key="4">
    <source>
        <dbReference type="ARBA" id="ARBA00010031"/>
    </source>
</evidence>
<dbReference type="Proteomes" id="UP000033540">
    <property type="component" value="Unassembled WGS sequence"/>
</dbReference>
<keyword evidence="8 16" id="KW-0732">Signal</keyword>
<dbReference type="GO" id="GO:0098552">
    <property type="term" value="C:side of membrane"/>
    <property type="evidence" value="ECO:0007669"/>
    <property type="project" value="UniProtKB-KW"/>
</dbReference>
<evidence type="ECO:0000256" key="9">
    <source>
        <dbReference type="ARBA" id="ARBA00022989"/>
    </source>
</evidence>
<feature type="transmembrane region" description="Helical" evidence="15">
    <location>
        <begin position="297"/>
        <end position="320"/>
    </location>
</feature>
<sequence length="430" mass="47374">MLLHRILVLVSVTLAAGAAAASTDSEDTLPQCAVTCQSDLIADNSTSCASTDTSCLCGDTTFQSNMTDCVSTSCTPKQTLLTTRLSNRQCGIAPHKGRPEVDSATLVPLIFSTLLFANRIAAKFMGLGGGWGPDDYTIIVAYSLAVAILAVNMTMIHYGFGQNMWDITPLDNITIVLKYFYAFVIMYKTQISLAKISVCLFLLRIFQSKLFRYGAYTIIALNAAIGITWVFTDSFRCIPVHLSWDQWATGEPGKCVNFIAVTFVNAYVNIGVDTVMVLMPVYEVFKLNLSARKKAGVSVMFAMGLVLTGVAIARVIVFWFNRWNTNPTVQLQPIVHWSVIEVHIAVMCACLPTFRAMLVHIFPKMLGNSSDQSYYEQRNTPSKPPTFGSAQALSKSHINKTVSYSVDYGANKRPQRHSFVPLVELDPHDH</sequence>
<keyword evidence="14" id="KW-0349">Heme</keyword>
<keyword evidence="9 15" id="KW-1133">Transmembrane helix</keyword>
<feature type="transmembrane region" description="Helical" evidence="15">
    <location>
        <begin position="180"/>
        <end position="203"/>
    </location>
</feature>
<evidence type="ECO:0000256" key="10">
    <source>
        <dbReference type="ARBA" id="ARBA00023136"/>
    </source>
</evidence>
<comment type="similarity">
    <text evidence="13">Belongs to the SAT4 family.</text>
</comment>
<feature type="transmembrane region" description="Helical" evidence="15">
    <location>
        <begin position="210"/>
        <end position="231"/>
    </location>
</feature>
<evidence type="ECO:0000256" key="5">
    <source>
        <dbReference type="ARBA" id="ARBA00022525"/>
    </source>
</evidence>
<dbReference type="InterPro" id="IPR052337">
    <property type="entry name" value="SAT4-like"/>
</dbReference>
<dbReference type="PANTHER" id="PTHR33048">
    <property type="entry name" value="PTH11-LIKE INTEGRAL MEMBRANE PROTEIN (AFU_ORTHOLOGUE AFUA_5G11245)"/>
    <property type="match status" value="1"/>
</dbReference>
<dbReference type="EMBL" id="JZEE01000518">
    <property type="protein sequence ID" value="KJK64207.1"/>
    <property type="molecule type" value="Genomic_DNA"/>
</dbReference>
<evidence type="ECO:0000256" key="11">
    <source>
        <dbReference type="ARBA" id="ARBA00023157"/>
    </source>
</evidence>
<dbReference type="GO" id="GO:0046872">
    <property type="term" value="F:metal ion binding"/>
    <property type="evidence" value="ECO:0007669"/>
    <property type="project" value="UniProtKB-UniRule"/>
</dbReference>
<dbReference type="STRING" id="1403190.A0A0F0IBU1"/>
<feature type="binding site" description="axial binding residue" evidence="14">
    <location>
        <position position="52"/>
    </location>
    <ligand>
        <name>heme</name>
        <dbReference type="ChEBI" id="CHEBI:30413"/>
    </ligand>
    <ligandPart>
        <name>Fe</name>
        <dbReference type="ChEBI" id="CHEBI:18248"/>
    </ligandPart>
</feature>
<feature type="disulfide bond" evidence="14">
    <location>
        <begin position="57"/>
        <end position="90"/>
    </location>
</feature>
<keyword evidence="10 15" id="KW-0472">Membrane</keyword>
<feature type="transmembrane region" description="Helical" evidence="15">
    <location>
        <begin position="340"/>
        <end position="362"/>
    </location>
</feature>
<dbReference type="GO" id="GO:0005576">
    <property type="term" value="C:extracellular region"/>
    <property type="evidence" value="ECO:0007669"/>
    <property type="project" value="UniProtKB-SubCell"/>
</dbReference>
<evidence type="ECO:0000256" key="16">
    <source>
        <dbReference type="SAM" id="SignalP"/>
    </source>
</evidence>
<name>A0A0F0IBU1_ASPPU</name>
<evidence type="ECO:0000256" key="1">
    <source>
        <dbReference type="ARBA" id="ARBA00004141"/>
    </source>
</evidence>
<dbReference type="SMART" id="SM00747">
    <property type="entry name" value="CFEM"/>
    <property type="match status" value="1"/>
</dbReference>
<evidence type="ECO:0000313" key="19">
    <source>
        <dbReference type="Proteomes" id="UP000033540"/>
    </source>
</evidence>
<feature type="transmembrane region" description="Helical" evidence="15">
    <location>
        <begin position="139"/>
        <end position="160"/>
    </location>
</feature>
<dbReference type="Pfam" id="PF20684">
    <property type="entry name" value="Fung_rhodopsin"/>
    <property type="match status" value="1"/>
</dbReference>
<keyword evidence="14" id="KW-0479">Metal-binding</keyword>
<keyword evidence="14" id="KW-0408">Iron</keyword>
<keyword evidence="6" id="KW-0325">Glycoprotein</keyword>
<dbReference type="AlphaFoldDB" id="A0A0F0IBU1"/>
<comment type="similarity">
    <text evidence="4">Belongs to the RBT5 family.</text>
</comment>
<evidence type="ECO:0000256" key="14">
    <source>
        <dbReference type="PROSITE-ProRule" id="PRU01356"/>
    </source>
</evidence>
<feature type="domain" description="CFEM" evidence="17">
    <location>
        <begin position="4"/>
        <end position="113"/>
    </location>
</feature>
<organism evidence="18 19">
    <name type="scientific">Aspergillus parasiticus (strain ATCC 56775 / NRRL 5862 / SRRC 143 / SU-1)</name>
    <dbReference type="NCBI Taxonomy" id="1403190"/>
    <lineage>
        <taxon>Eukaryota</taxon>
        <taxon>Fungi</taxon>
        <taxon>Dikarya</taxon>
        <taxon>Ascomycota</taxon>
        <taxon>Pezizomycotina</taxon>
        <taxon>Eurotiomycetes</taxon>
        <taxon>Eurotiomycetidae</taxon>
        <taxon>Eurotiales</taxon>
        <taxon>Aspergillaceae</taxon>
        <taxon>Aspergillus</taxon>
        <taxon>Aspergillus subgen. Circumdati</taxon>
    </lineage>
</organism>
<comment type="caution">
    <text evidence="18">The sequence shown here is derived from an EMBL/GenBank/DDBJ whole genome shotgun (WGS) entry which is preliminary data.</text>
</comment>
<protein>
    <submittedName>
        <fullName evidence="18">CFEM domain protein</fullName>
    </submittedName>
</protein>